<dbReference type="EMBL" id="JAUDFV010000149">
    <property type="protein sequence ID" value="KAL2719436.1"/>
    <property type="molecule type" value="Genomic_DNA"/>
</dbReference>
<organism evidence="1 2">
    <name type="scientific">Vespula squamosa</name>
    <name type="common">Southern yellow jacket</name>
    <name type="synonym">Wasp</name>
    <dbReference type="NCBI Taxonomy" id="30214"/>
    <lineage>
        <taxon>Eukaryota</taxon>
        <taxon>Metazoa</taxon>
        <taxon>Ecdysozoa</taxon>
        <taxon>Arthropoda</taxon>
        <taxon>Hexapoda</taxon>
        <taxon>Insecta</taxon>
        <taxon>Pterygota</taxon>
        <taxon>Neoptera</taxon>
        <taxon>Endopterygota</taxon>
        <taxon>Hymenoptera</taxon>
        <taxon>Apocrita</taxon>
        <taxon>Aculeata</taxon>
        <taxon>Vespoidea</taxon>
        <taxon>Vespidae</taxon>
        <taxon>Vespinae</taxon>
        <taxon>Vespula</taxon>
    </lineage>
</organism>
<evidence type="ECO:0000313" key="2">
    <source>
        <dbReference type="Proteomes" id="UP001607302"/>
    </source>
</evidence>
<reference evidence="1 2" key="1">
    <citation type="journal article" date="2024" name="Ann. Entomol. Soc. Am.">
        <title>Genomic analyses of the southern and eastern yellowjacket wasps (Hymenoptera: Vespidae) reveal evolutionary signatures of social life.</title>
        <authorList>
            <person name="Catto M.A."/>
            <person name="Caine P.B."/>
            <person name="Orr S.E."/>
            <person name="Hunt B.G."/>
            <person name="Goodisman M.A.D."/>
        </authorList>
    </citation>
    <scope>NUCLEOTIDE SEQUENCE [LARGE SCALE GENOMIC DNA]</scope>
    <source>
        <strain evidence="1">233</strain>
        <tissue evidence="1">Head and thorax</tissue>
    </source>
</reference>
<evidence type="ECO:0000313" key="1">
    <source>
        <dbReference type="EMBL" id="KAL2719436.1"/>
    </source>
</evidence>
<dbReference type="Proteomes" id="UP001607302">
    <property type="component" value="Unassembled WGS sequence"/>
</dbReference>
<sequence>MFLVLVGTDDEEEEEDGKILLVLAAPISSYYRPVGKIYWQNAKYHRFNDRLKVIGLESEEA</sequence>
<protein>
    <submittedName>
        <fullName evidence="1">Uncharacterized protein</fullName>
    </submittedName>
</protein>
<comment type="caution">
    <text evidence="1">The sequence shown here is derived from an EMBL/GenBank/DDBJ whole genome shotgun (WGS) entry which is preliminary data.</text>
</comment>
<keyword evidence="2" id="KW-1185">Reference proteome</keyword>
<dbReference type="AlphaFoldDB" id="A0ABD2AGA3"/>
<gene>
    <name evidence="1" type="ORF">V1478_010898</name>
</gene>
<proteinExistence type="predicted"/>
<name>A0ABD2AGA3_VESSQ</name>
<accession>A0ABD2AGA3</accession>